<dbReference type="NCBIfam" id="TIGR01430">
    <property type="entry name" value="aden_deam"/>
    <property type="match status" value="1"/>
</dbReference>
<dbReference type="InterPro" id="IPR006330">
    <property type="entry name" value="Ado/ade_deaminase"/>
</dbReference>
<proteinExistence type="inferred from homology"/>
<dbReference type="InterPro" id="IPR006650">
    <property type="entry name" value="A/AMP_deam_AS"/>
</dbReference>
<dbReference type="PANTHER" id="PTHR43114:SF6">
    <property type="entry name" value="ADENINE DEAMINASE"/>
    <property type="match status" value="1"/>
</dbReference>
<dbReference type="InterPro" id="IPR032466">
    <property type="entry name" value="Metal_Hydrolase"/>
</dbReference>
<dbReference type="Pfam" id="PF00962">
    <property type="entry name" value="A_deaminase"/>
    <property type="match status" value="1"/>
</dbReference>
<feature type="domain" description="Adenosine deaminase" evidence="6">
    <location>
        <begin position="9"/>
        <end position="329"/>
    </location>
</feature>
<dbReference type="GO" id="GO:0009168">
    <property type="term" value="P:purine ribonucleoside monophosphate biosynthetic process"/>
    <property type="evidence" value="ECO:0007669"/>
    <property type="project" value="InterPro"/>
</dbReference>
<gene>
    <name evidence="7" type="ORF">METZ01_LOCUS62729</name>
</gene>
<dbReference type="PANTHER" id="PTHR43114">
    <property type="entry name" value="ADENINE DEAMINASE"/>
    <property type="match status" value="1"/>
</dbReference>
<dbReference type="Gene3D" id="3.20.20.140">
    <property type="entry name" value="Metal-dependent hydrolases"/>
    <property type="match status" value="1"/>
</dbReference>
<accession>A0A381T0W4</accession>
<name>A0A381T0W4_9ZZZZ</name>
<dbReference type="EMBL" id="UINC01003862">
    <property type="protein sequence ID" value="SVA09875.1"/>
    <property type="molecule type" value="Genomic_DNA"/>
</dbReference>
<evidence type="ECO:0000259" key="6">
    <source>
        <dbReference type="Pfam" id="PF00962"/>
    </source>
</evidence>
<evidence type="ECO:0000313" key="7">
    <source>
        <dbReference type="EMBL" id="SVA09875.1"/>
    </source>
</evidence>
<keyword evidence="5" id="KW-0862">Zinc</keyword>
<keyword evidence="4" id="KW-0378">Hydrolase</keyword>
<evidence type="ECO:0000256" key="3">
    <source>
        <dbReference type="ARBA" id="ARBA00022723"/>
    </source>
</evidence>
<evidence type="ECO:0000256" key="2">
    <source>
        <dbReference type="ARBA" id="ARBA00006676"/>
    </source>
</evidence>
<reference evidence="7" key="1">
    <citation type="submission" date="2018-05" db="EMBL/GenBank/DDBJ databases">
        <authorList>
            <person name="Lanie J.A."/>
            <person name="Ng W.-L."/>
            <person name="Kazmierczak K.M."/>
            <person name="Andrzejewski T.M."/>
            <person name="Davidsen T.M."/>
            <person name="Wayne K.J."/>
            <person name="Tettelin H."/>
            <person name="Glass J.I."/>
            <person name="Rusch D."/>
            <person name="Podicherti R."/>
            <person name="Tsui H.-C.T."/>
            <person name="Winkler M.E."/>
        </authorList>
    </citation>
    <scope>NUCLEOTIDE SEQUENCE</scope>
</reference>
<comment type="similarity">
    <text evidence="2">Belongs to the metallo-dependent hydrolases superfamily. Adenosine and AMP deaminases family.</text>
</comment>
<evidence type="ECO:0000256" key="1">
    <source>
        <dbReference type="ARBA" id="ARBA00001947"/>
    </source>
</evidence>
<keyword evidence="3" id="KW-0479">Metal-binding</keyword>
<dbReference type="InterPro" id="IPR001365">
    <property type="entry name" value="A_deaminase_dom"/>
</dbReference>
<sequence>MLEQILSLPKVELHSHLEGTIKPHLVHQIAERNSVTLKESLFNNEGGYAWSDFVSFLDAYDEASSCLKNKKDYRDIMYEYLKDCSYENVIYAETFISPDHASECGISYDDMISGCVEGIDDAENDFGIIGRIIVTCVRHLGPKQGINVAQQMVDNPHPYIVGFGMGGDELAFTLKDFAPAFNIASNANYPCTVHAGEICGPESVWDAINHLPISRIGHGVKSIEDAGLLNALVKRNIHLEISPGSNLALSLYPNWSSHPLKLIMSKGISISLNSDDPPFFNTSVGLEYQNSAEHFDFGIEELKSISLMAMKASFADPDTKSRLLDKISQF</sequence>
<comment type="cofactor">
    <cofactor evidence="1">
        <name>Zn(2+)</name>
        <dbReference type="ChEBI" id="CHEBI:29105"/>
    </cofactor>
</comment>
<dbReference type="PROSITE" id="PS00485">
    <property type="entry name" value="A_DEAMINASE"/>
    <property type="match status" value="1"/>
</dbReference>
<dbReference type="GO" id="GO:0046872">
    <property type="term" value="F:metal ion binding"/>
    <property type="evidence" value="ECO:0007669"/>
    <property type="project" value="UniProtKB-KW"/>
</dbReference>
<organism evidence="7">
    <name type="scientific">marine metagenome</name>
    <dbReference type="NCBI Taxonomy" id="408172"/>
    <lineage>
        <taxon>unclassified sequences</taxon>
        <taxon>metagenomes</taxon>
        <taxon>ecological metagenomes</taxon>
    </lineage>
</organism>
<evidence type="ECO:0000256" key="5">
    <source>
        <dbReference type="ARBA" id="ARBA00022833"/>
    </source>
</evidence>
<evidence type="ECO:0000256" key="4">
    <source>
        <dbReference type="ARBA" id="ARBA00022801"/>
    </source>
</evidence>
<dbReference type="AlphaFoldDB" id="A0A381T0W4"/>
<dbReference type="SUPFAM" id="SSF51556">
    <property type="entry name" value="Metallo-dependent hydrolases"/>
    <property type="match status" value="1"/>
</dbReference>
<protein>
    <recommendedName>
        <fullName evidence="6">Adenosine deaminase domain-containing protein</fullName>
    </recommendedName>
</protein>
<dbReference type="GO" id="GO:0016814">
    <property type="term" value="F:hydrolase activity, acting on carbon-nitrogen (but not peptide) bonds, in cyclic amidines"/>
    <property type="evidence" value="ECO:0007669"/>
    <property type="project" value="UniProtKB-ARBA"/>
</dbReference>
<dbReference type="GO" id="GO:0019239">
    <property type="term" value="F:deaminase activity"/>
    <property type="evidence" value="ECO:0007669"/>
    <property type="project" value="InterPro"/>
</dbReference>